<keyword evidence="3 6" id="KW-0812">Transmembrane</keyword>
<feature type="transmembrane region" description="Helical" evidence="6">
    <location>
        <begin position="20"/>
        <end position="41"/>
    </location>
</feature>
<dbReference type="InterPro" id="IPR012902">
    <property type="entry name" value="N_methyl_site"/>
</dbReference>
<evidence type="ECO:0000313" key="8">
    <source>
        <dbReference type="Proteomes" id="UP000738431"/>
    </source>
</evidence>
<proteinExistence type="predicted"/>
<evidence type="ECO:0000256" key="4">
    <source>
        <dbReference type="ARBA" id="ARBA00022989"/>
    </source>
</evidence>
<evidence type="ECO:0000256" key="2">
    <source>
        <dbReference type="ARBA" id="ARBA00022481"/>
    </source>
</evidence>
<accession>A0ABZ1C5I2</accession>
<dbReference type="PROSITE" id="PS00409">
    <property type="entry name" value="PROKAR_NTER_METHYL"/>
    <property type="match status" value="1"/>
</dbReference>
<dbReference type="RefSeq" id="WP_221029588.1">
    <property type="nucleotide sequence ID" value="NZ_CP139781.1"/>
</dbReference>
<name>A0ABZ1C5I2_9BACT</name>
<keyword evidence="8" id="KW-1185">Reference proteome</keyword>
<dbReference type="InterPro" id="IPR002416">
    <property type="entry name" value="T2SS_protein-GspH"/>
</dbReference>
<dbReference type="NCBIfam" id="TIGR02532">
    <property type="entry name" value="IV_pilin_GFxxxE"/>
    <property type="match status" value="1"/>
</dbReference>
<keyword evidence="5 6" id="KW-0472">Membrane</keyword>
<keyword evidence="4 6" id="KW-1133">Transmembrane helix</keyword>
<evidence type="ECO:0000256" key="1">
    <source>
        <dbReference type="ARBA" id="ARBA00004167"/>
    </source>
</evidence>
<gene>
    <name evidence="7" type="ORF">K1X11_019460</name>
</gene>
<keyword evidence="2" id="KW-0488">Methylation</keyword>
<evidence type="ECO:0000256" key="5">
    <source>
        <dbReference type="ARBA" id="ARBA00023136"/>
    </source>
</evidence>
<evidence type="ECO:0000256" key="6">
    <source>
        <dbReference type="SAM" id="Phobius"/>
    </source>
</evidence>
<dbReference type="InterPro" id="IPR045584">
    <property type="entry name" value="Pilin-like"/>
</dbReference>
<dbReference type="Gene3D" id="3.30.700.10">
    <property type="entry name" value="Glycoprotein, Type 4 Pilin"/>
    <property type="match status" value="1"/>
</dbReference>
<reference evidence="7 8" key="1">
    <citation type="submission" date="2023-12" db="EMBL/GenBank/DDBJ databases">
        <title>Description of an unclassified Opitutus bacterium of Verrucomicrobiota.</title>
        <authorList>
            <person name="Zhang D.-F."/>
        </authorList>
    </citation>
    <scope>NUCLEOTIDE SEQUENCE [LARGE SCALE GENOMIC DNA]</scope>
    <source>
        <strain evidence="7 8">WL0086</strain>
    </source>
</reference>
<dbReference type="Pfam" id="PF07963">
    <property type="entry name" value="N_methyl"/>
    <property type="match status" value="1"/>
</dbReference>
<protein>
    <submittedName>
        <fullName evidence="7">Type II secretion system protein</fullName>
    </submittedName>
</protein>
<comment type="subcellular location">
    <subcellularLocation>
        <location evidence="1">Membrane</location>
        <topology evidence="1">Single-pass membrane protein</topology>
    </subcellularLocation>
</comment>
<dbReference type="EMBL" id="CP139781">
    <property type="protein sequence ID" value="WRQ86997.1"/>
    <property type="molecule type" value="Genomic_DNA"/>
</dbReference>
<dbReference type="Proteomes" id="UP000738431">
    <property type="component" value="Chromosome"/>
</dbReference>
<organism evidence="7 8">
    <name type="scientific">Actomonas aquatica</name>
    <dbReference type="NCBI Taxonomy" id="2866162"/>
    <lineage>
        <taxon>Bacteria</taxon>
        <taxon>Pseudomonadati</taxon>
        <taxon>Verrucomicrobiota</taxon>
        <taxon>Opitutia</taxon>
        <taxon>Opitutales</taxon>
        <taxon>Opitutaceae</taxon>
        <taxon>Actomonas</taxon>
    </lineage>
</organism>
<dbReference type="SUPFAM" id="SSF54523">
    <property type="entry name" value="Pili subunits"/>
    <property type="match status" value="1"/>
</dbReference>
<dbReference type="PRINTS" id="PR00885">
    <property type="entry name" value="BCTERIALGSPH"/>
</dbReference>
<sequence length="176" mass="19515">MLSAFPASSRPSRVRRGFTLLEIMVVIALIGFLAAVLAVGASTMLRERKVLPEDVAWEAIRKAREFALLHETEVWLSWDNEERVFRASTAAGSETFPVPEEMDFDLEFLGTSKGGRTIMIGGRLLEAGPIDGVRFFGDGTCTPFRVQLVERGVDPTILEVDPWTCAPVLRNKEDGF</sequence>
<evidence type="ECO:0000313" key="7">
    <source>
        <dbReference type="EMBL" id="WRQ86997.1"/>
    </source>
</evidence>
<evidence type="ECO:0000256" key="3">
    <source>
        <dbReference type="ARBA" id="ARBA00022692"/>
    </source>
</evidence>